<dbReference type="Proteomes" id="UP000271974">
    <property type="component" value="Unassembled WGS sequence"/>
</dbReference>
<keyword evidence="3" id="KW-1185">Reference proteome</keyword>
<proteinExistence type="predicted"/>
<dbReference type="AlphaFoldDB" id="A0A3S1H5J7"/>
<protein>
    <submittedName>
        <fullName evidence="2">Uncharacterized protein</fullName>
    </submittedName>
</protein>
<reference evidence="2 3" key="1">
    <citation type="submission" date="2019-01" db="EMBL/GenBank/DDBJ databases">
        <title>A draft genome assembly of the solar-powered sea slug Elysia chlorotica.</title>
        <authorList>
            <person name="Cai H."/>
            <person name="Li Q."/>
            <person name="Fang X."/>
            <person name="Li J."/>
            <person name="Curtis N.E."/>
            <person name="Altenburger A."/>
            <person name="Shibata T."/>
            <person name="Feng M."/>
            <person name="Maeda T."/>
            <person name="Schwartz J.A."/>
            <person name="Shigenobu S."/>
            <person name="Lundholm N."/>
            <person name="Nishiyama T."/>
            <person name="Yang H."/>
            <person name="Hasebe M."/>
            <person name="Li S."/>
            <person name="Pierce S.K."/>
            <person name="Wang J."/>
        </authorList>
    </citation>
    <scope>NUCLEOTIDE SEQUENCE [LARGE SCALE GENOMIC DNA]</scope>
    <source>
        <strain evidence="2">EC2010</strain>
        <tissue evidence="2">Whole organism of an adult</tissue>
    </source>
</reference>
<sequence>MSLSGQNSQCPKQKQKIRKRKADKIYARSLKFFSITFQTKKKFQIRQHIVHELLCRQMSMVSFSDLFHDLDSKQVRERDYQHSFSPTLRHTHTPADIQSNRLFTGSRCTHFYPIYKVSINF</sequence>
<feature type="region of interest" description="Disordered" evidence="1">
    <location>
        <begin position="1"/>
        <end position="22"/>
    </location>
</feature>
<feature type="compositionally biased region" description="Basic residues" evidence="1">
    <location>
        <begin position="13"/>
        <end position="22"/>
    </location>
</feature>
<feature type="compositionally biased region" description="Polar residues" evidence="1">
    <location>
        <begin position="1"/>
        <end position="12"/>
    </location>
</feature>
<comment type="caution">
    <text evidence="2">The sequence shown here is derived from an EMBL/GenBank/DDBJ whole genome shotgun (WGS) entry which is preliminary data.</text>
</comment>
<evidence type="ECO:0000313" key="2">
    <source>
        <dbReference type="EMBL" id="RUS72650.1"/>
    </source>
</evidence>
<name>A0A3S1H5J7_ELYCH</name>
<gene>
    <name evidence="2" type="ORF">EGW08_019588</name>
</gene>
<accession>A0A3S1H5J7</accession>
<evidence type="ECO:0000256" key="1">
    <source>
        <dbReference type="SAM" id="MobiDB-lite"/>
    </source>
</evidence>
<organism evidence="2 3">
    <name type="scientific">Elysia chlorotica</name>
    <name type="common">Eastern emerald elysia</name>
    <name type="synonym">Sea slug</name>
    <dbReference type="NCBI Taxonomy" id="188477"/>
    <lineage>
        <taxon>Eukaryota</taxon>
        <taxon>Metazoa</taxon>
        <taxon>Spiralia</taxon>
        <taxon>Lophotrochozoa</taxon>
        <taxon>Mollusca</taxon>
        <taxon>Gastropoda</taxon>
        <taxon>Heterobranchia</taxon>
        <taxon>Euthyneura</taxon>
        <taxon>Panpulmonata</taxon>
        <taxon>Sacoglossa</taxon>
        <taxon>Placobranchoidea</taxon>
        <taxon>Plakobranchidae</taxon>
        <taxon>Elysia</taxon>
    </lineage>
</organism>
<evidence type="ECO:0000313" key="3">
    <source>
        <dbReference type="Proteomes" id="UP000271974"/>
    </source>
</evidence>
<dbReference type="EMBL" id="RQTK01001039">
    <property type="protein sequence ID" value="RUS72650.1"/>
    <property type="molecule type" value="Genomic_DNA"/>
</dbReference>